<dbReference type="EMBL" id="OX458333">
    <property type="protein sequence ID" value="CAI8791509.1"/>
    <property type="molecule type" value="Genomic_DNA"/>
</dbReference>
<organism evidence="2 3">
    <name type="scientific">Methylocaldum szegediense</name>
    <dbReference type="NCBI Taxonomy" id="73780"/>
    <lineage>
        <taxon>Bacteria</taxon>
        <taxon>Pseudomonadati</taxon>
        <taxon>Pseudomonadota</taxon>
        <taxon>Gammaproteobacteria</taxon>
        <taxon>Methylococcales</taxon>
        <taxon>Methylococcaceae</taxon>
        <taxon>Methylocaldum</taxon>
    </lineage>
</organism>
<protein>
    <submittedName>
        <fullName evidence="2">Uncharacterized protein</fullName>
    </submittedName>
</protein>
<accession>A0ABN8X3H9</accession>
<name>A0ABN8X3H9_9GAMM</name>
<evidence type="ECO:0000313" key="2">
    <source>
        <dbReference type="EMBL" id="CAI8791509.1"/>
    </source>
</evidence>
<evidence type="ECO:0000256" key="1">
    <source>
        <dbReference type="SAM" id="Phobius"/>
    </source>
</evidence>
<reference evidence="2 3" key="1">
    <citation type="submission" date="2023-03" db="EMBL/GenBank/DDBJ databases">
        <authorList>
            <person name="Pearce D."/>
        </authorList>
    </citation>
    <scope>NUCLEOTIDE SEQUENCE [LARGE SCALE GENOMIC DNA]</scope>
    <source>
        <strain evidence="2">Msz</strain>
    </source>
</reference>
<keyword evidence="3" id="KW-1185">Reference proteome</keyword>
<sequence length="48" mass="5547">MRGKQMNFRGPSVTRFVDALAIVFLIAPVPFTWTSTTMLFRLKTWTLV</sequence>
<proteinExistence type="predicted"/>
<gene>
    <name evidence="2" type="ORF">MSZNOR_1411</name>
</gene>
<keyword evidence="1" id="KW-1133">Transmembrane helix</keyword>
<evidence type="ECO:0000313" key="3">
    <source>
        <dbReference type="Proteomes" id="UP001162030"/>
    </source>
</evidence>
<keyword evidence="1" id="KW-0812">Transmembrane</keyword>
<feature type="transmembrane region" description="Helical" evidence="1">
    <location>
        <begin position="12"/>
        <end position="33"/>
    </location>
</feature>
<dbReference type="Proteomes" id="UP001162030">
    <property type="component" value="Chromosome"/>
</dbReference>
<keyword evidence="1" id="KW-0472">Membrane</keyword>